<comment type="caution">
    <text evidence="2">The sequence shown here is derived from an EMBL/GenBank/DDBJ whole genome shotgun (WGS) entry which is preliminary data.</text>
</comment>
<name>A0ABD3GID7_9MARC</name>
<feature type="region of interest" description="Disordered" evidence="1">
    <location>
        <begin position="707"/>
        <end position="792"/>
    </location>
</feature>
<dbReference type="Pfam" id="PF14958">
    <property type="entry name" value="PAAT-like"/>
    <property type="match status" value="1"/>
</dbReference>
<dbReference type="InterPro" id="IPR028043">
    <property type="entry name" value="PAAT-like"/>
</dbReference>
<gene>
    <name evidence="2" type="ORF">R1sor_020741</name>
</gene>
<feature type="compositionally biased region" description="Acidic residues" evidence="1">
    <location>
        <begin position="823"/>
        <end position="837"/>
    </location>
</feature>
<feature type="compositionally biased region" description="Basic and acidic residues" evidence="1">
    <location>
        <begin position="258"/>
        <end position="274"/>
    </location>
</feature>
<keyword evidence="3" id="KW-1185">Reference proteome</keyword>
<feature type="compositionally biased region" description="Low complexity" evidence="1">
    <location>
        <begin position="777"/>
        <end position="791"/>
    </location>
</feature>
<feature type="compositionally biased region" description="Low complexity" evidence="1">
    <location>
        <begin position="760"/>
        <end position="770"/>
    </location>
</feature>
<evidence type="ECO:0000313" key="2">
    <source>
        <dbReference type="EMBL" id="KAL3677785.1"/>
    </source>
</evidence>
<sequence length="1278" mass="138274">MEEDDEIALECSSNWKVVEGCLEGSVVVAKDSDGRGVSGAGGRVVLVPTSEEYEPCELTVSFRGNLSYVRQLYVLSSARTLEFYSQGDEDNGAEYVSTVRGTLVSLSELETFTEAAEAEDDQRIFSSASRADEENEEACLPENAENVDSEAQNHTTHDAESGELMRGEGEQHVTSGESLCGRSGGSDGGSFHVVHSSLPVEVTLAAVTLDQPLDPTDWVECTHSPTKSSASSDDEADVNKCGFLLVDSDGENLVGKQDANDDGRDAVSENERESTGYQISKEQSQLETTPEGEDATELGVETESYPEFRTLSEVEIREEDNEVKRDELGASGVSFTGVQVGTIPVRDSEAEAALSQVYEAEVDLNSSDAWKSVKIRLLSLKDKSKLELHKVVINAAPGPAASSLSKAAAPFGQPRAGFGSSSFLSMLAPGILQMARGLADSRRTSSLGLISAGKKLESDVSPSLDSTMASLSVLQSRTTTLEPTGSSDTSSSSSGRTTNDSAPLEENNETSLKKEAHLTGLHSSVGEPWMTGIGSGKNSNAGESSFESHQSASQGTENSESHRGVHQDLSIVQRLDRLEAICLRMENFMTVALNDIDGRLKKMEVGIRGVIPESGEPWGSGSEPATFVSASSVNVAPARRGEKSDSPSEKHAYTGNSAPADSHAGRALPEEGVGSTANPDRCGFVSSASPSLLSSVSPALPLRFSSPKRVSAEANSRVPLTSTDSKNPDQSMVLGQSEEESEKEAEATYWAVQTFDDTGSDVSSEHSSSSGNEDFDPCSCPESVSSSPSKSAQRVENVFRSVSSAASVPFDATELPKHKNSFLEEEEEDEEDSDEDGSFTSAKQAPLVDIDCITLGVGQEAPQARTEEMLSHGSTIPVLSSEKEIYGSEGGLINKDVFWASEAKEPERGNHMDWQDSLFGGMDRSAGKTLEKNPPVFDITEDLLLDSSAHTAPPFVANFATYDLFPERSSREEHTADVEGGKLSMEFEQADVLVQEVPSGGGGEGEGDILDYDDSWHEELNYEMLQFQDNVAVADTTVKDIFSPVDPPEETLLKEEVSPEEWNWFTSEVVRSASNKENLHWDPSVHGGRGGLLEVETDVREVRSLLDEDVVLQRRSNQLRVDVYSNGWDGPRTLSSLLDDDPPIASGRDFFSDEDYPGYGAQELEPKSLLDEDMFNPPKEIITVIEEEFLNSPQYISSEEPHDLSGVMRMSKFSDTEQSPSSGAPNSNSFNDDYTENVKLEHENLPARDLLEDFEEESHELDRPDSEYTQSLLFHLSL</sequence>
<dbReference type="PANTHER" id="PTHR37261">
    <property type="entry name" value="40S RIBOSOMAL PROTEIN S27"/>
    <property type="match status" value="1"/>
</dbReference>
<feature type="region of interest" description="Disordered" evidence="1">
    <location>
        <begin position="129"/>
        <end position="187"/>
    </location>
</feature>
<feature type="compositionally biased region" description="Basic and acidic residues" evidence="1">
    <location>
        <begin position="155"/>
        <end position="171"/>
    </location>
</feature>
<feature type="compositionally biased region" description="Polar residues" evidence="1">
    <location>
        <begin position="1216"/>
        <end position="1232"/>
    </location>
</feature>
<feature type="region of interest" description="Disordered" evidence="1">
    <location>
        <begin position="1212"/>
        <end position="1267"/>
    </location>
</feature>
<feature type="region of interest" description="Disordered" evidence="1">
    <location>
        <begin position="252"/>
        <end position="297"/>
    </location>
</feature>
<feature type="compositionally biased region" description="Polar residues" evidence="1">
    <location>
        <begin position="718"/>
        <end position="734"/>
    </location>
</feature>
<evidence type="ECO:0000313" key="3">
    <source>
        <dbReference type="Proteomes" id="UP001633002"/>
    </source>
</evidence>
<feature type="region of interest" description="Disordered" evidence="1">
    <location>
        <begin position="816"/>
        <end position="843"/>
    </location>
</feature>
<evidence type="ECO:0000256" key="1">
    <source>
        <dbReference type="SAM" id="MobiDB-lite"/>
    </source>
</evidence>
<feature type="region of interest" description="Disordered" evidence="1">
    <location>
        <begin position="632"/>
        <end position="681"/>
    </location>
</feature>
<feature type="compositionally biased region" description="Basic and acidic residues" evidence="1">
    <location>
        <begin position="1236"/>
        <end position="1251"/>
    </location>
</feature>
<dbReference type="Proteomes" id="UP001633002">
    <property type="component" value="Unassembled WGS sequence"/>
</dbReference>
<feature type="compositionally biased region" description="Basic and acidic residues" evidence="1">
    <location>
        <begin position="639"/>
        <end position="652"/>
    </location>
</feature>
<reference evidence="2 3" key="1">
    <citation type="submission" date="2024-09" db="EMBL/GenBank/DDBJ databases">
        <title>Chromosome-scale assembly of Riccia sorocarpa.</title>
        <authorList>
            <person name="Paukszto L."/>
        </authorList>
    </citation>
    <scope>NUCLEOTIDE SEQUENCE [LARGE SCALE GENOMIC DNA]</scope>
    <source>
        <strain evidence="2">LP-2024</strain>
        <tissue evidence="2">Aerial parts of the thallus</tissue>
    </source>
</reference>
<dbReference type="PANTHER" id="PTHR37261:SF1">
    <property type="entry name" value="40S RIBOSOMAL PROTEIN S27"/>
    <property type="match status" value="1"/>
</dbReference>
<dbReference type="AlphaFoldDB" id="A0ABD3GID7"/>
<feature type="region of interest" description="Disordered" evidence="1">
    <location>
        <begin position="477"/>
        <end position="565"/>
    </location>
</feature>
<proteinExistence type="predicted"/>
<protein>
    <submittedName>
        <fullName evidence="2">Uncharacterized protein</fullName>
    </submittedName>
</protein>
<accession>A0ABD3GID7</accession>
<feature type="compositionally biased region" description="Polar residues" evidence="1">
    <location>
        <begin position="536"/>
        <end position="558"/>
    </location>
</feature>
<feature type="compositionally biased region" description="Polar residues" evidence="1">
    <location>
        <begin position="275"/>
        <end position="288"/>
    </location>
</feature>
<organism evidence="2 3">
    <name type="scientific">Riccia sorocarpa</name>
    <dbReference type="NCBI Taxonomy" id="122646"/>
    <lineage>
        <taxon>Eukaryota</taxon>
        <taxon>Viridiplantae</taxon>
        <taxon>Streptophyta</taxon>
        <taxon>Embryophyta</taxon>
        <taxon>Marchantiophyta</taxon>
        <taxon>Marchantiopsida</taxon>
        <taxon>Marchantiidae</taxon>
        <taxon>Marchantiales</taxon>
        <taxon>Ricciaceae</taxon>
        <taxon>Riccia</taxon>
    </lineage>
</organism>
<feature type="compositionally biased region" description="Low complexity" evidence="1">
    <location>
        <begin position="484"/>
        <end position="501"/>
    </location>
</feature>
<dbReference type="EMBL" id="JBJQOH010000007">
    <property type="protein sequence ID" value="KAL3677785.1"/>
    <property type="molecule type" value="Genomic_DNA"/>
</dbReference>